<protein>
    <submittedName>
        <fullName evidence="2">Uncharacterized protein</fullName>
    </submittedName>
</protein>
<keyword evidence="3" id="KW-1185">Reference proteome</keyword>
<accession>A0ABU1ZS10</accession>
<dbReference type="RefSeq" id="WP_310345091.1">
    <property type="nucleotide sequence ID" value="NZ_JAVDXO010000009.1"/>
</dbReference>
<feature type="region of interest" description="Disordered" evidence="1">
    <location>
        <begin position="1"/>
        <end position="39"/>
    </location>
</feature>
<feature type="compositionally biased region" description="Low complexity" evidence="1">
    <location>
        <begin position="1"/>
        <end position="17"/>
    </location>
</feature>
<comment type="caution">
    <text evidence="2">The sequence shown here is derived from an EMBL/GenBank/DDBJ whole genome shotgun (WGS) entry which is preliminary data.</text>
</comment>
<reference evidence="2 3" key="1">
    <citation type="submission" date="2023-07" db="EMBL/GenBank/DDBJ databases">
        <title>Sorghum-associated microbial communities from plants grown in Nebraska, USA.</title>
        <authorList>
            <person name="Schachtman D."/>
        </authorList>
    </citation>
    <scope>NUCLEOTIDE SEQUENCE [LARGE SCALE GENOMIC DNA]</scope>
    <source>
        <strain evidence="2 3">BE308</strain>
    </source>
</reference>
<evidence type="ECO:0000256" key="1">
    <source>
        <dbReference type="SAM" id="MobiDB-lite"/>
    </source>
</evidence>
<gene>
    <name evidence="2" type="ORF">J2X15_003487</name>
</gene>
<dbReference type="Proteomes" id="UP001268089">
    <property type="component" value="Unassembled WGS sequence"/>
</dbReference>
<evidence type="ECO:0000313" key="2">
    <source>
        <dbReference type="EMBL" id="MDR7308178.1"/>
    </source>
</evidence>
<evidence type="ECO:0000313" key="3">
    <source>
        <dbReference type="Proteomes" id="UP001268089"/>
    </source>
</evidence>
<sequence length="133" mass="14369">MNPSVSPSPSVERSPGVIDMVNPALKPQEVGGPYSSVPDPIGHTVEAVVTQKDWTIHRPVPQKVEDPPPKPISQVLMDHLKTVWTASASAIQIEQVKDQLTPPTNVVPTEVPGDLAKQALVYTPSKIKKTENI</sequence>
<dbReference type="EMBL" id="JAVDXO010000009">
    <property type="protein sequence ID" value="MDR7308178.1"/>
    <property type="molecule type" value="Genomic_DNA"/>
</dbReference>
<organism evidence="2 3">
    <name type="scientific">Rhodoferax saidenbachensis</name>
    <dbReference type="NCBI Taxonomy" id="1484693"/>
    <lineage>
        <taxon>Bacteria</taxon>
        <taxon>Pseudomonadati</taxon>
        <taxon>Pseudomonadota</taxon>
        <taxon>Betaproteobacteria</taxon>
        <taxon>Burkholderiales</taxon>
        <taxon>Comamonadaceae</taxon>
        <taxon>Rhodoferax</taxon>
    </lineage>
</organism>
<proteinExistence type="predicted"/>
<name>A0ABU1ZS10_9BURK</name>